<evidence type="ECO:0008006" key="3">
    <source>
        <dbReference type="Google" id="ProtNLM"/>
    </source>
</evidence>
<protein>
    <recommendedName>
        <fullName evidence="3">Threonine kinase</fullName>
    </recommendedName>
</protein>
<accession>A0ABV6I7Z5</accession>
<organism evidence="1 2">
    <name type="scientific">Paracoccus niistensis</name>
    <dbReference type="NCBI Taxonomy" id="632935"/>
    <lineage>
        <taxon>Bacteria</taxon>
        <taxon>Pseudomonadati</taxon>
        <taxon>Pseudomonadota</taxon>
        <taxon>Alphaproteobacteria</taxon>
        <taxon>Rhodobacterales</taxon>
        <taxon>Paracoccaceae</taxon>
        <taxon>Paracoccus</taxon>
    </lineage>
</organism>
<evidence type="ECO:0000313" key="1">
    <source>
        <dbReference type="EMBL" id="MFC0342082.1"/>
    </source>
</evidence>
<evidence type="ECO:0000313" key="2">
    <source>
        <dbReference type="Proteomes" id="UP001589799"/>
    </source>
</evidence>
<comment type="caution">
    <text evidence="1">The sequence shown here is derived from an EMBL/GenBank/DDBJ whole genome shotgun (WGS) entry which is preliminary data.</text>
</comment>
<dbReference type="Proteomes" id="UP001589799">
    <property type="component" value="Unassembled WGS sequence"/>
</dbReference>
<name>A0ABV6I7Z5_9RHOB</name>
<reference evidence="1 2" key="1">
    <citation type="submission" date="2024-09" db="EMBL/GenBank/DDBJ databases">
        <authorList>
            <person name="Sun Q."/>
            <person name="Mori K."/>
        </authorList>
    </citation>
    <scope>NUCLEOTIDE SEQUENCE [LARGE SCALE GENOMIC DNA]</scope>
    <source>
        <strain evidence="1 2">KCTC 22789</strain>
    </source>
</reference>
<keyword evidence="2" id="KW-1185">Reference proteome</keyword>
<gene>
    <name evidence="1" type="ORF">ACFFII_15045</name>
</gene>
<proteinExistence type="predicted"/>
<dbReference type="EMBL" id="JBHLWE010000046">
    <property type="protein sequence ID" value="MFC0342082.1"/>
    <property type="molecule type" value="Genomic_DNA"/>
</dbReference>
<sequence>MGLADRGEVVISPLSPPGAGTGISTAKLIATARLHGWQGPTGRLMAACVAEEGASDPLAFAHPERLLWASREGRILQGMPEIPAHEIVGGYFGAPRSTDPADMVFPEVSDIVAGWQKAGKLQAFAELASESARRCLRTRGPADDPTEELSGSLGALGFVLAHTGSARGLIFPKGGVPPDAAPALEAAGITGVLQFASDDR</sequence>